<dbReference type="AlphaFoldDB" id="A0A6S7FIL9"/>
<dbReference type="EMBL" id="CACRXK020000166">
    <property type="protein sequence ID" value="CAB3979078.1"/>
    <property type="molecule type" value="Genomic_DNA"/>
</dbReference>
<evidence type="ECO:0000313" key="1">
    <source>
        <dbReference type="EMBL" id="CAB3979078.1"/>
    </source>
</evidence>
<name>A0A6S7FIL9_PARCT</name>
<dbReference type="CDD" id="cd01650">
    <property type="entry name" value="RT_nLTR_like"/>
    <property type="match status" value="1"/>
</dbReference>
<comment type="caution">
    <text evidence="1">The sequence shown here is derived from an EMBL/GenBank/DDBJ whole genome shotgun (WGS) entry which is preliminary data.</text>
</comment>
<dbReference type="SUPFAM" id="SSF56672">
    <property type="entry name" value="DNA/RNA polymerases"/>
    <property type="match status" value="1"/>
</dbReference>
<dbReference type="Pfam" id="PF00078">
    <property type="entry name" value="RVT_1"/>
    <property type="match status" value="1"/>
</dbReference>
<dbReference type="SUPFAM" id="SSF56219">
    <property type="entry name" value="DNase I-like"/>
    <property type="match status" value="1"/>
</dbReference>
<keyword evidence="2" id="KW-1185">Reference proteome</keyword>
<reference evidence="1" key="1">
    <citation type="submission" date="2020-04" db="EMBL/GenBank/DDBJ databases">
        <authorList>
            <person name="Alioto T."/>
            <person name="Alioto T."/>
            <person name="Gomez Garrido J."/>
        </authorList>
    </citation>
    <scope>NUCLEOTIDE SEQUENCE</scope>
    <source>
        <strain evidence="1">A484AB</strain>
    </source>
</reference>
<dbReference type="PANTHER" id="PTHR33395">
    <property type="entry name" value="TRANSCRIPTASE, PUTATIVE-RELATED-RELATED"/>
    <property type="match status" value="1"/>
</dbReference>
<dbReference type="OrthoDB" id="6779088at2759"/>
<dbReference type="InterPro" id="IPR000477">
    <property type="entry name" value="RT_dom"/>
</dbReference>
<dbReference type="Gene3D" id="3.60.10.10">
    <property type="entry name" value="Endonuclease/exonuclease/phosphatase"/>
    <property type="match status" value="1"/>
</dbReference>
<dbReference type="InterPro" id="IPR005135">
    <property type="entry name" value="Endo/exonuclease/phosphatase"/>
</dbReference>
<accession>A0A6S7FIL9</accession>
<dbReference type="GO" id="GO:0003824">
    <property type="term" value="F:catalytic activity"/>
    <property type="evidence" value="ECO:0007669"/>
    <property type="project" value="InterPro"/>
</dbReference>
<gene>
    <name evidence="1" type="ORF">PACLA_8A020205</name>
</gene>
<proteinExistence type="predicted"/>
<organism evidence="1 2">
    <name type="scientific">Paramuricea clavata</name>
    <name type="common">Red gorgonian</name>
    <name type="synonym">Violescent sea-whip</name>
    <dbReference type="NCBI Taxonomy" id="317549"/>
    <lineage>
        <taxon>Eukaryota</taxon>
        <taxon>Metazoa</taxon>
        <taxon>Cnidaria</taxon>
        <taxon>Anthozoa</taxon>
        <taxon>Octocorallia</taxon>
        <taxon>Malacalcyonacea</taxon>
        <taxon>Plexauridae</taxon>
        <taxon>Paramuricea</taxon>
    </lineage>
</organism>
<dbReference type="PROSITE" id="PS50878">
    <property type="entry name" value="RT_POL"/>
    <property type="match status" value="1"/>
</dbReference>
<dbReference type="GO" id="GO:0031012">
    <property type="term" value="C:extracellular matrix"/>
    <property type="evidence" value="ECO:0007669"/>
    <property type="project" value="TreeGrafter"/>
</dbReference>
<evidence type="ECO:0000313" key="2">
    <source>
        <dbReference type="Proteomes" id="UP001152795"/>
    </source>
</evidence>
<dbReference type="PANTHER" id="PTHR33395:SF22">
    <property type="entry name" value="REVERSE TRANSCRIPTASE DOMAIN-CONTAINING PROTEIN"/>
    <property type="match status" value="1"/>
</dbReference>
<dbReference type="InterPro" id="IPR036691">
    <property type="entry name" value="Endo/exonu/phosph_ase_sf"/>
</dbReference>
<dbReference type="Pfam" id="PF03372">
    <property type="entry name" value="Exo_endo_phos"/>
    <property type="match status" value="1"/>
</dbReference>
<dbReference type="Proteomes" id="UP001152795">
    <property type="component" value="Unassembled WGS sequence"/>
</dbReference>
<protein>
    <submittedName>
        <fullName evidence="1">Uncharacterized protein</fullName>
    </submittedName>
</protein>
<sequence>MIFLKTVYTVLFAWLIFRVVRLTNEDRKTLFYSSTNILTSPCYSQARRMRKDSTSLSILRTVRNASALLQRSSLPLMLVLLANDVQLNPGPSNPIPAKPCKTNPSDLKVLYLNARSLKSFVPADNDTSNKVCKITLLQELVHGGEYEVVCICETWLNSTILDTELLPGFNIFRRDRTGRIGGGVLIAIKENLHATRRCDLERDGIELAVVQLNNGNNEPVILYVYYRPPNSSPDAGLNLLNNSIASNPESCCIILVGDFNIPSISWSDSPSTPINTGGCSNGENLCELIDDNFLYQFVDGPTHRAGNKLDLLFCNRTETLSDVLTLSCDEHNFPSDHYTIEFLIRTKFRKAKPVRRTVYDCNRANFPELCKALSQTDLRVSLSDNIDDCWKHWKDLFLSVVSRYVPTKVVKNTNSPPWIDGEVRHLIRKKYTALRKYRLKKTPERKVKLRTLCQQVKNVIRKKHKKYLDKIEISFKENPKLFWNYHKAALHHRSALNPVMLHNDETATTPKQKAELFNSYFCSVFRPLKALPITDDSHVLLSPVEQLSDMTVSEEEVAHHLAHLDPTKATGPDGIPARVLRECSFAIVPSLCSLFNHSLHTGTVPSEWKSADVSPIHKKDKKELAINYRPISLLSIISKVLERCVCNRFYEHIRDSINEAQHGFLHGRSCTTQLLSTLHRIGQLLDKNTQTDILFLDFAKAFDSVDHAILLRKLKDYGISGDLYRWFSDYLHNRTQRVVVEGAASSWSPVTSGVPQGSILGPMLLLLFINDLPDVIPESTSTGLYADDTKLYREISTPEDCSQLQEALSCADVWSKDNNINFNPSKCKILTFSRRKTPFLFEYYLGSSELKRVNDEVDLGITVTSNLSWTTHINKIKVKANRLLGLLRRTCPLLTDRSIRRTLYLSLVKSQLCYATEVWSPSQNNNKLYLEQVKRRATRWILQSKKGDMTYKDRLLALNLLPLVFDREIKDLTFMFKTLHGFYDLDVFNFVSFVNHSRTRNCNNPSLVLKVPSCKSSTFQTSFFNRIVPLWNHTCKIASPRDLRSLATFKSFLSRTYFNLLSSSFDVDMCFGLGVEFQLNKA</sequence>
<dbReference type="InterPro" id="IPR043502">
    <property type="entry name" value="DNA/RNA_pol_sf"/>
</dbReference>